<evidence type="ECO:0000313" key="6">
    <source>
        <dbReference type="EMBL" id="AKU89826.1"/>
    </source>
</evidence>
<accession>A0A0K1P8U1</accession>
<dbReference type="InterPro" id="IPR002569">
    <property type="entry name" value="Met_Sox_Rdtase_MsrA_dom"/>
</dbReference>
<dbReference type="Proteomes" id="UP000055590">
    <property type="component" value="Chromosome"/>
</dbReference>
<dbReference type="OrthoDB" id="4174719at2"/>
<dbReference type="STRING" id="1391653.AKJ08_0213"/>
<evidence type="ECO:0000313" key="7">
    <source>
        <dbReference type="Proteomes" id="UP000055590"/>
    </source>
</evidence>
<comment type="function">
    <text evidence="4">Has an important function as a repair enzyme for proteins that have been inactivated by oxidation. Catalyzes the reversible oxidation-reduction of methionine sulfoxide in proteins to methionine.</text>
</comment>
<comment type="catalytic activity">
    <reaction evidence="3 4">
        <text>[thioredoxin]-disulfide + L-methionine + H2O = L-methionine (S)-S-oxide + [thioredoxin]-dithiol</text>
        <dbReference type="Rhea" id="RHEA:19993"/>
        <dbReference type="Rhea" id="RHEA-COMP:10698"/>
        <dbReference type="Rhea" id="RHEA-COMP:10700"/>
        <dbReference type="ChEBI" id="CHEBI:15377"/>
        <dbReference type="ChEBI" id="CHEBI:29950"/>
        <dbReference type="ChEBI" id="CHEBI:50058"/>
        <dbReference type="ChEBI" id="CHEBI:57844"/>
        <dbReference type="ChEBI" id="CHEBI:58772"/>
        <dbReference type="EC" id="1.8.4.11"/>
    </reaction>
</comment>
<sequence>MTETGFAAKATFAAGCFWGIEETFRNLPGVLMTTAGYTGGHLSYPSYRQVCTDRTGHAEAVEVIYLPEVISYEELLEVFFACHDPTTLNRQGGDVGTQYRSAIYWHTHEQERAAIMSRDAHAIRFSSPIVTEITPVTEFYPAEEYHQLYLLKQGVAAIAS</sequence>
<keyword evidence="1 4" id="KW-0560">Oxidoreductase</keyword>
<feature type="domain" description="Peptide methionine sulphoxide reductase MsrA" evidence="5">
    <location>
        <begin position="9"/>
        <end position="153"/>
    </location>
</feature>
<dbReference type="EMBL" id="CP012332">
    <property type="protein sequence ID" value="AKU89826.1"/>
    <property type="molecule type" value="Genomic_DNA"/>
</dbReference>
<dbReference type="EC" id="1.8.4.11" evidence="4"/>
<dbReference type="NCBIfam" id="TIGR00401">
    <property type="entry name" value="msrA"/>
    <property type="match status" value="1"/>
</dbReference>
<evidence type="ECO:0000256" key="3">
    <source>
        <dbReference type="ARBA" id="ARBA00048782"/>
    </source>
</evidence>
<dbReference type="GO" id="GO:0033744">
    <property type="term" value="F:L-methionine:thioredoxin-disulfide S-oxidoreductase activity"/>
    <property type="evidence" value="ECO:0007669"/>
    <property type="project" value="RHEA"/>
</dbReference>
<protein>
    <recommendedName>
        <fullName evidence="4">Peptide methionine sulfoxide reductase MsrA</fullName>
        <shortName evidence="4">Protein-methionine-S-oxide reductase</shortName>
        <ecNumber evidence="4">1.8.4.11</ecNumber>
    </recommendedName>
    <alternativeName>
        <fullName evidence="4">Peptide-methionine (S)-S-oxide reductase</fullName>
        <shortName evidence="4">Peptide Met(O) reductase</shortName>
    </alternativeName>
</protein>
<dbReference type="HAMAP" id="MF_01401">
    <property type="entry name" value="MsrA"/>
    <property type="match status" value="1"/>
</dbReference>
<feature type="active site" evidence="4">
    <location>
        <position position="16"/>
    </location>
</feature>
<evidence type="ECO:0000256" key="1">
    <source>
        <dbReference type="ARBA" id="ARBA00023002"/>
    </source>
</evidence>
<dbReference type="Gene3D" id="3.30.1060.10">
    <property type="entry name" value="Peptide methionine sulphoxide reductase MsrA"/>
    <property type="match status" value="1"/>
</dbReference>
<dbReference type="PANTHER" id="PTHR43774">
    <property type="entry name" value="PEPTIDE METHIONINE SULFOXIDE REDUCTASE"/>
    <property type="match status" value="1"/>
</dbReference>
<dbReference type="PANTHER" id="PTHR43774:SF1">
    <property type="entry name" value="PEPTIDE METHIONINE SULFOXIDE REDUCTASE MSRA 2"/>
    <property type="match status" value="1"/>
</dbReference>
<evidence type="ECO:0000259" key="5">
    <source>
        <dbReference type="Pfam" id="PF01625"/>
    </source>
</evidence>
<proteinExistence type="inferred from homology"/>
<organism evidence="6 7">
    <name type="scientific">Vulgatibacter incomptus</name>
    <dbReference type="NCBI Taxonomy" id="1391653"/>
    <lineage>
        <taxon>Bacteria</taxon>
        <taxon>Pseudomonadati</taxon>
        <taxon>Myxococcota</taxon>
        <taxon>Myxococcia</taxon>
        <taxon>Myxococcales</taxon>
        <taxon>Cystobacterineae</taxon>
        <taxon>Vulgatibacteraceae</taxon>
        <taxon>Vulgatibacter</taxon>
    </lineage>
</organism>
<dbReference type="SUPFAM" id="SSF55068">
    <property type="entry name" value="Peptide methionine sulfoxide reductase"/>
    <property type="match status" value="1"/>
</dbReference>
<evidence type="ECO:0000256" key="2">
    <source>
        <dbReference type="ARBA" id="ARBA00047806"/>
    </source>
</evidence>
<dbReference type="InterPro" id="IPR036509">
    <property type="entry name" value="Met_Sox_Rdtase_MsrA_sf"/>
</dbReference>
<keyword evidence="7" id="KW-1185">Reference proteome</keyword>
<dbReference type="Pfam" id="PF01625">
    <property type="entry name" value="PMSR"/>
    <property type="match status" value="1"/>
</dbReference>
<dbReference type="AlphaFoldDB" id="A0A0K1P8U1"/>
<comment type="catalytic activity">
    <reaction evidence="2 4">
        <text>L-methionyl-[protein] + [thioredoxin]-disulfide + H2O = L-methionyl-(S)-S-oxide-[protein] + [thioredoxin]-dithiol</text>
        <dbReference type="Rhea" id="RHEA:14217"/>
        <dbReference type="Rhea" id="RHEA-COMP:10698"/>
        <dbReference type="Rhea" id="RHEA-COMP:10700"/>
        <dbReference type="Rhea" id="RHEA-COMP:12313"/>
        <dbReference type="Rhea" id="RHEA-COMP:12315"/>
        <dbReference type="ChEBI" id="CHEBI:15377"/>
        <dbReference type="ChEBI" id="CHEBI:16044"/>
        <dbReference type="ChEBI" id="CHEBI:29950"/>
        <dbReference type="ChEBI" id="CHEBI:44120"/>
        <dbReference type="ChEBI" id="CHEBI:50058"/>
        <dbReference type="EC" id="1.8.4.11"/>
    </reaction>
</comment>
<name>A0A0K1P8U1_9BACT</name>
<evidence type="ECO:0000256" key="4">
    <source>
        <dbReference type="HAMAP-Rule" id="MF_01401"/>
    </source>
</evidence>
<comment type="similarity">
    <text evidence="4">Belongs to the MsrA Met sulfoxide reductase family.</text>
</comment>
<gene>
    <name evidence="4" type="primary">msrA</name>
    <name evidence="6" type="ORF">AKJ08_0213</name>
</gene>
<dbReference type="GO" id="GO:0008113">
    <property type="term" value="F:peptide-methionine (S)-S-oxide reductase activity"/>
    <property type="evidence" value="ECO:0007669"/>
    <property type="project" value="UniProtKB-UniRule"/>
</dbReference>
<dbReference type="PATRIC" id="fig|1391653.3.peg.225"/>
<dbReference type="KEGG" id="vin:AKJ08_0213"/>
<reference evidence="6 7" key="1">
    <citation type="submission" date="2015-08" db="EMBL/GenBank/DDBJ databases">
        <authorList>
            <person name="Babu N.S."/>
            <person name="Beckwith C.J."/>
            <person name="Beseler K.G."/>
            <person name="Brison A."/>
            <person name="Carone J.V."/>
            <person name="Caskin T.P."/>
            <person name="Diamond M."/>
            <person name="Durham M.E."/>
            <person name="Foxe J.M."/>
            <person name="Go M."/>
            <person name="Henderson B.A."/>
            <person name="Jones I.B."/>
            <person name="McGettigan J.A."/>
            <person name="Micheletti S.J."/>
            <person name="Nasrallah M.E."/>
            <person name="Ortiz D."/>
            <person name="Piller C.R."/>
            <person name="Privatt S.R."/>
            <person name="Schneider S.L."/>
            <person name="Sharp S."/>
            <person name="Smith T.C."/>
            <person name="Stanton J.D."/>
            <person name="Ullery H.E."/>
            <person name="Wilson R.J."/>
            <person name="Serrano M.G."/>
            <person name="Buck G."/>
            <person name="Lee V."/>
            <person name="Wang Y."/>
            <person name="Carvalho R."/>
            <person name="Voegtly L."/>
            <person name="Shi R."/>
            <person name="Duckworth R."/>
            <person name="Johnson A."/>
            <person name="Loviza R."/>
            <person name="Walstead R."/>
            <person name="Shah Z."/>
            <person name="Kiflezghi M."/>
            <person name="Wade K."/>
            <person name="Ball S.L."/>
            <person name="Bradley K.W."/>
            <person name="Asai D.J."/>
            <person name="Bowman C.A."/>
            <person name="Russell D.A."/>
            <person name="Pope W.H."/>
            <person name="Jacobs-Sera D."/>
            <person name="Hendrix R.W."/>
            <person name="Hatfull G.F."/>
        </authorList>
    </citation>
    <scope>NUCLEOTIDE SEQUENCE [LARGE SCALE GENOMIC DNA]</scope>
    <source>
        <strain evidence="6 7">DSM 27710</strain>
    </source>
</reference>
<dbReference type="RefSeq" id="WP_050724360.1">
    <property type="nucleotide sequence ID" value="NZ_CP012332.1"/>
</dbReference>